<organism evidence="1 2">
    <name type="scientific">Kordia aestuariivivens</name>
    <dbReference type="NCBI Taxonomy" id="2759037"/>
    <lineage>
        <taxon>Bacteria</taxon>
        <taxon>Pseudomonadati</taxon>
        <taxon>Bacteroidota</taxon>
        <taxon>Flavobacteriia</taxon>
        <taxon>Flavobacteriales</taxon>
        <taxon>Flavobacteriaceae</taxon>
        <taxon>Kordia</taxon>
    </lineage>
</organism>
<protein>
    <recommendedName>
        <fullName evidence="3">Natural product</fullName>
    </recommendedName>
</protein>
<evidence type="ECO:0008006" key="3">
    <source>
        <dbReference type="Google" id="ProtNLM"/>
    </source>
</evidence>
<dbReference type="EMBL" id="JACGWS010000028">
    <property type="protein sequence ID" value="MBC8757713.1"/>
    <property type="molecule type" value="Genomic_DNA"/>
</dbReference>
<reference evidence="1 2" key="1">
    <citation type="submission" date="2020-07" db="EMBL/GenBank/DDBJ databases">
        <title>Description of Kordia aestuariivivens sp. nov., isolated from a tidal flat.</title>
        <authorList>
            <person name="Park S."/>
            <person name="Yoon J.-H."/>
        </authorList>
    </citation>
    <scope>NUCLEOTIDE SEQUENCE [LARGE SCALE GENOMIC DNA]</scope>
    <source>
        <strain evidence="1 2">YSTF-M3</strain>
    </source>
</reference>
<comment type="caution">
    <text evidence="1">The sequence shown here is derived from an EMBL/GenBank/DDBJ whole genome shotgun (WGS) entry which is preliminary data.</text>
</comment>
<gene>
    <name evidence="1" type="ORF">H2O64_23805</name>
</gene>
<dbReference type="RefSeq" id="WP_187564754.1">
    <property type="nucleotide sequence ID" value="NZ_JACGWS010000028.1"/>
</dbReference>
<proteinExistence type="predicted"/>
<name>A0ABR7QGT8_9FLAO</name>
<accession>A0ABR7QGT8</accession>
<sequence>MKKKNLRGLKLNKEYMSNLNDLNGGAEKSQRRTNCELCIKPPTQAGTSCNTCGDSCGDFTCWETCHWCNR</sequence>
<evidence type="ECO:0000313" key="1">
    <source>
        <dbReference type="EMBL" id="MBC8757713.1"/>
    </source>
</evidence>
<dbReference type="Proteomes" id="UP000619238">
    <property type="component" value="Unassembled WGS sequence"/>
</dbReference>
<keyword evidence="2" id="KW-1185">Reference proteome</keyword>
<evidence type="ECO:0000313" key="2">
    <source>
        <dbReference type="Proteomes" id="UP000619238"/>
    </source>
</evidence>